<dbReference type="EC" id="2.5.1.145" evidence="7"/>
<feature type="transmembrane region" description="Helical" evidence="7">
    <location>
        <begin position="357"/>
        <end position="377"/>
    </location>
</feature>
<dbReference type="HAMAP" id="MF_01147">
    <property type="entry name" value="Lgt"/>
    <property type="match status" value="1"/>
</dbReference>
<dbReference type="InterPro" id="IPR001640">
    <property type="entry name" value="Lgt"/>
</dbReference>
<dbReference type="PANTHER" id="PTHR30589:SF0">
    <property type="entry name" value="PHOSPHATIDYLGLYCEROL--PROLIPOPROTEIN DIACYLGLYCERYL TRANSFERASE"/>
    <property type="match status" value="1"/>
</dbReference>
<sequence>MRRTLLLIPHDIAGLPIFGFGWVLILLVLALVVRGVMIKRRGGSVSGFIATEGLMWGLFAAAVAFILPSVELKNVDGEPVGMAIRGYGVMLLLGVLSAVGLAMVRAKRRGINPDVILNMAPWVFIGGIGGARLFYVVQYHDHFVVDSFAETVRRMLTFTEGGLVVYGSFIGGFLAGSYYILRHNLPLLKLGDAIVPCMFLGLFFGRIGCLMNGCCYGGQCEDYWAALRFPPNSPVYQDQALRGDLIGLQFDPTSGEISEVASDSLAEFAGIKEGSIVEQIRLDDRYQEGFSKDLPREQTPRGVVAMIDGKIYRWTPQQLPLRAIPVQPAQLISSVSGISLCVLLCALSLVLRRDGSIMLLGFAAYAVMRFVLEMIRVDEQGQFGTDLSISQWVSIGVLLLTIVAAIWLYGRKQDDTPKSIAEPT</sequence>
<evidence type="ECO:0000256" key="5">
    <source>
        <dbReference type="ARBA" id="ARBA00022989"/>
    </source>
</evidence>
<gene>
    <name evidence="7" type="primary">lgt</name>
    <name evidence="8" type="ORF">GCM10023156_45260</name>
</gene>
<dbReference type="Proteomes" id="UP001500840">
    <property type="component" value="Unassembled WGS sequence"/>
</dbReference>
<evidence type="ECO:0000313" key="9">
    <source>
        <dbReference type="Proteomes" id="UP001500840"/>
    </source>
</evidence>
<accession>A0ABP8N9Y8</accession>
<feature type="transmembrane region" description="Helical" evidence="7">
    <location>
        <begin position="116"/>
        <end position="137"/>
    </location>
</feature>
<feature type="transmembrane region" description="Helical" evidence="7">
    <location>
        <begin position="389"/>
        <end position="409"/>
    </location>
</feature>
<keyword evidence="9" id="KW-1185">Reference proteome</keyword>
<comment type="caution">
    <text evidence="8">The sequence shown here is derived from an EMBL/GenBank/DDBJ whole genome shotgun (WGS) entry which is preliminary data.</text>
</comment>
<feature type="transmembrane region" description="Helical" evidence="7">
    <location>
        <begin position="45"/>
        <end position="67"/>
    </location>
</feature>
<dbReference type="EMBL" id="BAABGA010000058">
    <property type="protein sequence ID" value="GAA4461976.1"/>
    <property type="molecule type" value="Genomic_DNA"/>
</dbReference>
<keyword evidence="2 7" id="KW-1003">Cell membrane</keyword>
<reference evidence="9" key="1">
    <citation type="journal article" date="2019" name="Int. J. Syst. Evol. Microbiol.">
        <title>The Global Catalogue of Microorganisms (GCM) 10K type strain sequencing project: providing services to taxonomists for standard genome sequencing and annotation.</title>
        <authorList>
            <consortium name="The Broad Institute Genomics Platform"/>
            <consortium name="The Broad Institute Genome Sequencing Center for Infectious Disease"/>
            <person name="Wu L."/>
            <person name="Ma J."/>
        </authorList>
    </citation>
    <scope>NUCLEOTIDE SEQUENCE [LARGE SCALE GENOMIC DNA]</scope>
    <source>
        <strain evidence="9">JCM 17759</strain>
    </source>
</reference>
<evidence type="ECO:0000256" key="3">
    <source>
        <dbReference type="ARBA" id="ARBA00022679"/>
    </source>
</evidence>
<feature type="transmembrane region" description="Helical" evidence="7">
    <location>
        <begin position="193"/>
        <end position="213"/>
    </location>
</feature>
<dbReference type="Pfam" id="PF01790">
    <property type="entry name" value="LGT"/>
    <property type="match status" value="1"/>
</dbReference>
<comment type="catalytic activity">
    <reaction evidence="7">
        <text>L-cysteinyl-[prolipoprotein] + a 1,2-diacyl-sn-glycero-3-phospho-(1'-sn-glycerol) = an S-1,2-diacyl-sn-glyceryl-L-cysteinyl-[prolipoprotein] + sn-glycerol 1-phosphate + H(+)</text>
        <dbReference type="Rhea" id="RHEA:56712"/>
        <dbReference type="Rhea" id="RHEA-COMP:14679"/>
        <dbReference type="Rhea" id="RHEA-COMP:14680"/>
        <dbReference type="ChEBI" id="CHEBI:15378"/>
        <dbReference type="ChEBI" id="CHEBI:29950"/>
        <dbReference type="ChEBI" id="CHEBI:57685"/>
        <dbReference type="ChEBI" id="CHEBI:64716"/>
        <dbReference type="ChEBI" id="CHEBI:140658"/>
        <dbReference type="EC" id="2.5.1.145"/>
    </reaction>
</comment>
<keyword evidence="6 7" id="KW-0472">Membrane</keyword>
<proteinExistence type="inferred from homology"/>
<keyword evidence="5 7" id="KW-1133">Transmembrane helix</keyword>
<feature type="transmembrane region" description="Helical" evidence="7">
    <location>
        <begin position="12"/>
        <end position="33"/>
    </location>
</feature>
<comment type="pathway">
    <text evidence="7">Protein modification; lipoprotein biosynthesis (diacylglyceryl transfer).</text>
</comment>
<evidence type="ECO:0000256" key="2">
    <source>
        <dbReference type="ARBA" id="ARBA00022475"/>
    </source>
</evidence>
<evidence type="ECO:0000256" key="6">
    <source>
        <dbReference type="ARBA" id="ARBA00023136"/>
    </source>
</evidence>
<comment type="subcellular location">
    <subcellularLocation>
        <location evidence="7">Cell membrane</location>
        <topology evidence="7">Multi-pass membrane protein</topology>
    </subcellularLocation>
</comment>
<feature type="transmembrane region" description="Helical" evidence="7">
    <location>
        <begin position="331"/>
        <end position="350"/>
    </location>
</feature>
<evidence type="ECO:0000313" key="8">
    <source>
        <dbReference type="EMBL" id="GAA4461976.1"/>
    </source>
</evidence>
<feature type="transmembrane region" description="Helical" evidence="7">
    <location>
        <begin position="87"/>
        <end position="104"/>
    </location>
</feature>
<comment type="similarity">
    <text evidence="1 7">Belongs to the Lgt family.</text>
</comment>
<dbReference type="RefSeq" id="WP_345325737.1">
    <property type="nucleotide sequence ID" value="NZ_BAABGA010000058.1"/>
</dbReference>
<keyword evidence="4 7" id="KW-0812">Transmembrane</keyword>
<feature type="binding site" evidence="7">
    <location>
        <position position="206"/>
    </location>
    <ligand>
        <name>a 1,2-diacyl-sn-glycero-3-phospho-(1'-sn-glycerol)</name>
        <dbReference type="ChEBI" id="CHEBI:64716"/>
    </ligand>
</feature>
<feature type="transmembrane region" description="Helical" evidence="7">
    <location>
        <begin position="163"/>
        <end position="181"/>
    </location>
</feature>
<evidence type="ECO:0000256" key="1">
    <source>
        <dbReference type="ARBA" id="ARBA00007150"/>
    </source>
</evidence>
<comment type="function">
    <text evidence="7">Catalyzes the transfer of the diacylglyceryl group from phosphatidylglycerol to the sulfhydryl group of the N-terminal cysteine of a prolipoprotein, the first step in the formation of mature lipoproteins.</text>
</comment>
<evidence type="ECO:0000256" key="7">
    <source>
        <dbReference type="HAMAP-Rule" id="MF_01147"/>
    </source>
</evidence>
<protein>
    <recommendedName>
        <fullName evidence="7">Phosphatidylglycerol--prolipoprotein diacylglyceryl transferase</fullName>
        <ecNumber evidence="7">2.5.1.145</ecNumber>
    </recommendedName>
</protein>
<dbReference type="GO" id="GO:0016740">
    <property type="term" value="F:transferase activity"/>
    <property type="evidence" value="ECO:0007669"/>
    <property type="project" value="UniProtKB-KW"/>
</dbReference>
<name>A0ABP8N9Y8_9BACT</name>
<dbReference type="PANTHER" id="PTHR30589">
    <property type="entry name" value="PROLIPOPROTEIN DIACYLGLYCERYL TRANSFERASE"/>
    <property type="match status" value="1"/>
</dbReference>
<organism evidence="8 9">
    <name type="scientific">Novipirellula rosea</name>
    <dbReference type="NCBI Taxonomy" id="1031540"/>
    <lineage>
        <taxon>Bacteria</taxon>
        <taxon>Pseudomonadati</taxon>
        <taxon>Planctomycetota</taxon>
        <taxon>Planctomycetia</taxon>
        <taxon>Pirellulales</taxon>
        <taxon>Pirellulaceae</taxon>
        <taxon>Novipirellula</taxon>
    </lineage>
</organism>
<keyword evidence="3 7" id="KW-0808">Transferase</keyword>
<evidence type="ECO:0000256" key="4">
    <source>
        <dbReference type="ARBA" id="ARBA00022692"/>
    </source>
</evidence>